<evidence type="ECO:0000256" key="1">
    <source>
        <dbReference type="SAM" id="MobiDB-lite"/>
    </source>
</evidence>
<comment type="caution">
    <text evidence="2">The sequence shown here is derived from an EMBL/GenBank/DDBJ whole genome shotgun (WGS) entry which is preliminary data.</text>
</comment>
<feature type="compositionally biased region" description="Acidic residues" evidence="1">
    <location>
        <begin position="34"/>
        <end position="43"/>
    </location>
</feature>
<protein>
    <submittedName>
        <fullName evidence="2">Uncharacterized protein</fullName>
    </submittedName>
</protein>
<sequence length="58" mass="6248">MVSKTKVDGDDGYDNCDPSDHKVADYSNPSLVEVPDDISEEGTNDNGNVNMSSVENLN</sequence>
<accession>A0ABR0QA97</accession>
<organism evidence="2 3">
    <name type="scientific">Gossypium arboreum</name>
    <name type="common">Tree cotton</name>
    <name type="synonym">Gossypium nanking</name>
    <dbReference type="NCBI Taxonomy" id="29729"/>
    <lineage>
        <taxon>Eukaryota</taxon>
        <taxon>Viridiplantae</taxon>
        <taxon>Streptophyta</taxon>
        <taxon>Embryophyta</taxon>
        <taxon>Tracheophyta</taxon>
        <taxon>Spermatophyta</taxon>
        <taxon>Magnoliopsida</taxon>
        <taxon>eudicotyledons</taxon>
        <taxon>Gunneridae</taxon>
        <taxon>Pentapetalae</taxon>
        <taxon>rosids</taxon>
        <taxon>malvids</taxon>
        <taxon>Malvales</taxon>
        <taxon>Malvaceae</taxon>
        <taxon>Malvoideae</taxon>
        <taxon>Gossypium</taxon>
    </lineage>
</organism>
<reference evidence="2 3" key="1">
    <citation type="submission" date="2023-03" db="EMBL/GenBank/DDBJ databases">
        <title>WGS of Gossypium arboreum.</title>
        <authorList>
            <person name="Yu D."/>
        </authorList>
    </citation>
    <scope>NUCLEOTIDE SEQUENCE [LARGE SCALE GENOMIC DNA]</scope>
    <source>
        <tissue evidence="2">Leaf</tissue>
    </source>
</reference>
<dbReference type="EMBL" id="JARKNE010000004">
    <property type="protein sequence ID" value="KAK5835997.1"/>
    <property type="molecule type" value="Genomic_DNA"/>
</dbReference>
<gene>
    <name evidence="2" type="ORF">PVK06_011732</name>
</gene>
<evidence type="ECO:0000313" key="3">
    <source>
        <dbReference type="Proteomes" id="UP001358586"/>
    </source>
</evidence>
<keyword evidence="3" id="KW-1185">Reference proteome</keyword>
<feature type="compositionally biased region" description="Polar residues" evidence="1">
    <location>
        <begin position="44"/>
        <end position="58"/>
    </location>
</feature>
<proteinExistence type="predicted"/>
<dbReference type="Proteomes" id="UP001358586">
    <property type="component" value="Chromosome 4"/>
</dbReference>
<feature type="region of interest" description="Disordered" evidence="1">
    <location>
        <begin position="1"/>
        <end position="58"/>
    </location>
</feature>
<name>A0ABR0QA97_GOSAR</name>
<evidence type="ECO:0000313" key="2">
    <source>
        <dbReference type="EMBL" id="KAK5835997.1"/>
    </source>
</evidence>